<keyword evidence="4" id="KW-1185">Reference proteome</keyword>
<keyword evidence="1" id="KW-0677">Repeat</keyword>
<evidence type="ECO:0000313" key="4">
    <source>
        <dbReference type="Proteomes" id="UP000604475"/>
    </source>
</evidence>
<dbReference type="EMBL" id="JAEACQ010000129">
    <property type="protein sequence ID" value="MBL7626370.1"/>
    <property type="molecule type" value="Genomic_DNA"/>
</dbReference>
<dbReference type="RefSeq" id="WP_203005564.1">
    <property type="nucleotide sequence ID" value="NZ_JADWYU010000238.1"/>
</dbReference>
<dbReference type="InterPro" id="IPR036628">
    <property type="entry name" value="Clp_N_dom_sf"/>
</dbReference>
<dbReference type="InterPro" id="IPR044217">
    <property type="entry name" value="CLPT1/2"/>
</dbReference>
<dbReference type="PANTHER" id="PTHR47016:SF5">
    <property type="entry name" value="CLP DOMAIN SUPERFAMILY PROTEIN"/>
    <property type="match status" value="1"/>
</dbReference>
<dbReference type="PANTHER" id="PTHR47016">
    <property type="entry name" value="ATP-DEPENDENT CLP PROTEASE ATP-BINDING SUBUNIT CLPT1, CHLOROPLASTIC"/>
    <property type="match status" value="1"/>
</dbReference>
<dbReference type="Gene3D" id="4.10.860.10">
    <property type="entry name" value="UVR domain"/>
    <property type="match status" value="1"/>
</dbReference>
<evidence type="ECO:0000259" key="2">
    <source>
        <dbReference type="PROSITE" id="PS51903"/>
    </source>
</evidence>
<evidence type="ECO:0000256" key="1">
    <source>
        <dbReference type="PROSITE-ProRule" id="PRU01251"/>
    </source>
</evidence>
<evidence type="ECO:0000313" key="3">
    <source>
        <dbReference type="EMBL" id="MBL7626370.1"/>
    </source>
</evidence>
<keyword evidence="3" id="KW-0645">Protease</keyword>
<gene>
    <name evidence="3" type="ORF">I7412_04105</name>
</gene>
<reference evidence="3" key="1">
    <citation type="submission" date="2020-12" db="EMBL/GenBank/DDBJ databases">
        <title>Genomic characterization of non-nitrogen-fixing Frankia strains.</title>
        <authorList>
            <person name="Carlos-Shanley C."/>
            <person name="Guerra T."/>
            <person name="Hahn D."/>
        </authorList>
    </citation>
    <scope>NUCLEOTIDE SEQUENCE</scope>
    <source>
        <strain evidence="3">CN6</strain>
    </source>
</reference>
<dbReference type="Gene3D" id="1.10.1780.10">
    <property type="entry name" value="Clp, N-terminal domain"/>
    <property type="match status" value="1"/>
</dbReference>
<dbReference type="GO" id="GO:0008233">
    <property type="term" value="F:peptidase activity"/>
    <property type="evidence" value="ECO:0007669"/>
    <property type="project" value="UniProtKB-KW"/>
</dbReference>
<organism evidence="3 4">
    <name type="scientific">Frankia nepalensis</name>
    <dbReference type="NCBI Taxonomy" id="1836974"/>
    <lineage>
        <taxon>Bacteria</taxon>
        <taxon>Bacillati</taxon>
        <taxon>Actinomycetota</taxon>
        <taxon>Actinomycetes</taxon>
        <taxon>Frankiales</taxon>
        <taxon>Frankiaceae</taxon>
        <taxon>Frankia</taxon>
    </lineage>
</organism>
<name>A0A937UNL4_9ACTN</name>
<dbReference type="AlphaFoldDB" id="A0A937UNL4"/>
<dbReference type="Pfam" id="PF02861">
    <property type="entry name" value="Clp_N"/>
    <property type="match status" value="1"/>
</dbReference>
<dbReference type="PROSITE" id="PS51903">
    <property type="entry name" value="CLP_R"/>
    <property type="match status" value="1"/>
</dbReference>
<proteinExistence type="predicted"/>
<dbReference type="GO" id="GO:0006508">
    <property type="term" value="P:proteolysis"/>
    <property type="evidence" value="ECO:0007669"/>
    <property type="project" value="UniProtKB-KW"/>
</dbReference>
<accession>A0A937UNL4</accession>
<dbReference type="SUPFAM" id="SSF81923">
    <property type="entry name" value="Double Clp-N motif"/>
    <property type="match status" value="2"/>
</dbReference>
<comment type="caution">
    <text evidence="3">The sequence shown here is derived from an EMBL/GenBank/DDBJ whole genome shotgun (WGS) entry which is preliminary data.</text>
</comment>
<keyword evidence="3" id="KW-0378">Hydrolase</keyword>
<protein>
    <submittedName>
        <fullName evidence="3">Clp protease</fullName>
    </submittedName>
</protein>
<dbReference type="Proteomes" id="UP000604475">
    <property type="component" value="Unassembled WGS sequence"/>
</dbReference>
<sequence length="216" mass="23716">MHDLFDDRTQRVIVLAQEEAMSLGHDQIGTEHLLLGLLHRRTGPVRSALGSLGVTLAGTRAAIETVVGRGTARTPTSRGKTRRGQVLPLTMRAKWILERARREAKAVGHDHVGPEHLLLSLLREDGGEASKVLDQVQVDREEARRRVLATLGVLPYPGPTVLDSVSGDLDSRIEALRAAKDEALDNRDFGLAVELRHAERTLLSRRERAGQSSRTA</sequence>
<dbReference type="InterPro" id="IPR004176">
    <property type="entry name" value="Clp_R_N"/>
</dbReference>
<feature type="domain" description="Clp R" evidence="2">
    <location>
        <begin position="1"/>
        <end position="153"/>
    </location>
</feature>